<feature type="region of interest" description="Disordered" evidence="1">
    <location>
        <begin position="114"/>
        <end position="134"/>
    </location>
</feature>
<gene>
    <name evidence="2" type="ORF">WJX81_000270</name>
</gene>
<dbReference type="AlphaFoldDB" id="A0AAW1REG1"/>
<feature type="compositionally biased region" description="Polar residues" evidence="1">
    <location>
        <begin position="124"/>
        <end position="134"/>
    </location>
</feature>
<evidence type="ECO:0000256" key="1">
    <source>
        <dbReference type="SAM" id="MobiDB-lite"/>
    </source>
</evidence>
<feature type="region of interest" description="Disordered" evidence="1">
    <location>
        <begin position="1"/>
        <end position="24"/>
    </location>
</feature>
<proteinExistence type="predicted"/>
<reference evidence="2 3" key="1">
    <citation type="journal article" date="2024" name="Nat. Commun.">
        <title>Phylogenomics reveals the evolutionary origins of lichenization in chlorophyte algae.</title>
        <authorList>
            <person name="Puginier C."/>
            <person name="Libourel C."/>
            <person name="Otte J."/>
            <person name="Skaloud P."/>
            <person name="Haon M."/>
            <person name="Grisel S."/>
            <person name="Petersen M."/>
            <person name="Berrin J.G."/>
            <person name="Delaux P.M."/>
            <person name="Dal Grande F."/>
            <person name="Keller J."/>
        </authorList>
    </citation>
    <scope>NUCLEOTIDE SEQUENCE [LARGE SCALE GENOMIC DNA]</scope>
    <source>
        <strain evidence="2 3">SAG 245.80</strain>
    </source>
</reference>
<protein>
    <submittedName>
        <fullName evidence="2">Uncharacterized protein</fullName>
    </submittedName>
</protein>
<name>A0AAW1REG1_9CHLO</name>
<dbReference type="Proteomes" id="UP001445335">
    <property type="component" value="Unassembled WGS sequence"/>
</dbReference>
<organism evidence="2 3">
    <name type="scientific">Elliptochloris bilobata</name>
    <dbReference type="NCBI Taxonomy" id="381761"/>
    <lineage>
        <taxon>Eukaryota</taxon>
        <taxon>Viridiplantae</taxon>
        <taxon>Chlorophyta</taxon>
        <taxon>core chlorophytes</taxon>
        <taxon>Trebouxiophyceae</taxon>
        <taxon>Trebouxiophyceae incertae sedis</taxon>
        <taxon>Elliptochloris clade</taxon>
        <taxon>Elliptochloris</taxon>
    </lineage>
</organism>
<sequence length="134" mass="14107">MGLASSRLQALTHPTTSSAWSTKPAAKDTAMIDLHIEPSYISVPFSKLLDPAAPQVNGFVTAVYAAGAGTKANGDYGIATYPWNLAAKTNAEDFSSGAPVHPDGQLHMRLRHRHGPSRHAPHASMSSPCLTAGF</sequence>
<keyword evidence="3" id="KW-1185">Reference proteome</keyword>
<feature type="compositionally biased region" description="Polar residues" evidence="1">
    <location>
        <begin position="1"/>
        <end position="21"/>
    </location>
</feature>
<evidence type="ECO:0000313" key="3">
    <source>
        <dbReference type="Proteomes" id="UP001445335"/>
    </source>
</evidence>
<comment type="caution">
    <text evidence="2">The sequence shown here is derived from an EMBL/GenBank/DDBJ whole genome shotgun (WGS) entry which is preliminary data.</text>
</comment>
<accession>A0AAW1REG1</accession>
<dbReference type="EMBL" id="JALJOU010000042">
    <property type="protein sequence ID" value="KAK9832034.1"/>
    <property type="molecule type" value="Genomic_DNA"/>
</dbReference>
<evidence type="ECO:0000313" key="2">
    <source>
        <dbReference type="EMBL" id="KAK9832034.1"/>
    </source>
</evidence>